<dbReference type="GO" id="GO:0008198">
    <property type="term" value="F:ferrous iron binding"/>
    <property type="evidence" value="ECO:0007669"/>
    <property type="project" value="TreeGrafter"/>
</dbReference>
<dbReference type="GeneID" id="9621122"/>
<evidence type="ECO:0000256" key="4">
    <source>
        <dbReference type="ARBA" id="ARBA00023004"/>
    </source>
</evidence>
<dbReference type="SMART" id="SM00271">
    <property type="entry name" value="DnaJ"/>
    <property type="match status" value="1"/>
</dbReference>
<reference evidence="7 8" key="1">
    <citation type="journal article" date="2010" name="Science">
        <title>Genomic analysis of organismal complexity in the multicellular green alga Volvox carteri.</title>
        <authorList>
            <person name="Prochnik S.E."/>
            <person name="Umen J."/>
            <person name="Nedelcu A.M."/>
            <person name="Hallmann A."/>
            <person name="Miller S.M."/>
            <person name="Nishii I."/>
            <person name="Ferris P."/>
            <person name="Kuo A."/>
            <person name="Mitros T."/>
            <person name="Fritz-Laylin L.K."/>
            <person name="Hellsten U."/>
            <person name="Chapman J."/>
            <person name="Simakov O."/>
            <person name="Rensing S.A."/>
            <person name="Terry A."/>
            <person name="Pangilinan J."/>
            <person name="Kapitonov V."/>
            <person name="Jurka J."/>
            <person name="Salamov A."/>
            <person name="Shapiro H."/>
            <person name="Schmutz J."/>
            <person name="Grimwood J."/>
            <person name="Lindquist E."/>
            <person name="Lucas S."/>
            <person name="Grigoriev I.V."/>
            <person name="Schmitt R."/>
            <person name="Kirk D."/>
            <person name="Rokhsar D.S."/>
        </authorList>
    </citation>
    <scope>NUCLEOTIDE SEQUENCE [LARGE SCALE GENOMIC DNA]</scope>
    <source>
        <strain evidence="8">f. Nagariensis / Eve</strain>
    </source>
</reference>
<dbReference type="InterPro" id="IPR018253">
    <property type="entry name" value="DnaJ_domain_CS"/>
</dbReference>
<dbReference type="InParanoid" id="D8TNH9"/>
<dbReference type="KEGG" id="vcn:VOLCADRAFT_103630"/>
<dbReference type="AlphaFoldDB" id="D8TNH9"/>
<dbReference type="PANTHER" id="PTHR45255">
    <property type="entry name" value="DNAJ HOMOLOG SUBFAMILY C MEMBER 24"/>
    <property type="match status" value="1"/>
</dbReference>
<evidence type="ECO:0000313" key="8">
    <source>
        <dbReference type="Proteomes" id="UP000001058"/>
    </source>
</evidence>
<dbReference type="InterPro" id="IPR036869">
    <property type="entry name" value="J_dom_sf"/>
</dbReference>
<dbReference type="STRING" id="3068.D8TNH9"/>
<dbReference type="Gene3D" id="1.10.287.110">
    <property type="entry name" value="DnaJ domain"/>
    <property type="match status" value="1"/>
</dbReference>
<organism evidence="8">
    <name type="scientific">Volvox carteri f. nagariensis</name>
    <dbReference type="NCBI Taxonomy" id="3068"/>
    <lineage>
        <taxon>Eukaryota</taxon>
        <taxon>Viridiplantae</taxon>
        <taxon>Chlorophyta</taxon>
        <taxon>core chlorophytes</taxon>
        <taxon>Chlorophyceae</taxon>
        <taxon>CS clade</taxon>
        <taxon>Chlamydomonadales</taxon>
        <taxon>Volvocaceae</taxon>
        <taxon>Volvox</taxon>
    </lineage>
</organism>
<dbReference type="FunCoup" id="D8TNH9">
    <property type="interactions" value="1213"/>
</dbReference>
<dbReference type="Proteomes" id="UP000001058">
    <property type="component" value="Unassembled WGS sequence"/>
</dbReference>
<evidence type="ECO:0000256" key="3">
    <source>
        <dbReference type="ARBA" id="ARBA00022833"/>
    </source>
</evidence>
<dbReference type="PRINTS" id="PR00625">
    <property type="entry name" value="JDOMAIN"/>
</dbReference>
<gene>
    <name evidence="7" type="primary">dnj29</name>
    <name evidence="7" type="ORF">VOLCADRAFT_103630</name>
</gene>
<name>D8TNH9_VOLCA</name>
<evidence type="ECO:0000259" key="5">
    <source>
        <dbReference type="PROSITE" id="PS50076"/>
    </source>
</evidence>
<dbReference type="PANTHER" id="PTHR45255:SF1">
    <property type="entry name" value="DNAJ HOMOLOG SUBFAMILY C MEMBER 24"/>
    <property type="match status" value="1"/>
</dbReference>
<dbReference type="Pfam" id="PF00226">
    <property type="entry name" value="DnaJ"/>
    <property type="match status" value="1"/>
</dbReference>
<dbReference type="SUPFAM" id="SSF144217">
    <property type="entry name" value="CSL zinc finger"/>
    <property type="match status" value="1"/>
</dbReference>
<accession>D8TNH9</accession>
<dbReference type="InterPro" id="IPR007872">
    <property type="entry name" value="DPH_MB_dom"/>
</dbReference>
<dbReference type="InterPro" id="IPR036671">
    <property type="entry name" value="DPH_MB_sf"/>
</dbReference>
<dbReference type="GO" id="GO:0001671">
    <property type="term" value="F:ATPase activator activity"/>
    <property type="evidence" value="ECO:0007669"/>
    <property type="project" value="TreeGrafter"/>
</dbReference>
<dbReference type="PROSITE" id="PS51074">
    <property type="entry name" value="DPH_MB"/>
    <property type="match status" value="1"/>
</dbReference>
<dbReference type="EMBL" id="GL378329">
    <property type="protein sequence ID" value="EFJ50842.1"/>
    <property type="molecule type" value="Genomic_DNA"/>
</dbReference>
<dbReference type="Pfam" id="PF05207">
    <property type="entry name" value="Zn_ribbon_CSL"/>
    <property type="match status" value="1"/>
</dbReference>
<evidence type="ECO:0000259" key="6">
    <source>
        <dbReference type="PROSITE" id="PS51074"/>
    </source>
</evidence>
<keyword evidence="4" id="KW-0408">Iron</keyword>
<sequence>MEPELTHYQVLGIHPSATLEQIKQAYHAAVLKYHPDKAVSGTVLPTTVPDVRQSGANTDAFQLVKQAWEVLRDAGQRAAYDGLLSLKEMQSAIAYQDELDLLDMDVEDRHEGVRLFTHPCRCGDVYALSETELAGRDSLVVPCRTCSNHVLVRASGT</sequence>
<keyword evidence="2" id="KW-0479">Metal-binding</keyword>
<dbReference type="OrthoDB" id="513584at2759"/>
<feature type="domain" description="J" evidence="5">
    <location>
        <begin position="6"/>
        <end position="84"/>
    </location>
</feature>
<dbReference type="Gene3D" id="3.10.660.10">
    <property type="entry name" value="DPH Zinc finger"/>
    <property type="match status" value="1"/>
</dbReference>
<keyword evidence="8" id="KW-1185">Reference proteome</keyword>
<dbReference type="SUPFAM" id="SSF46565">
    <property type="entry name" value="Chaperone J-domain"/>
    <property type="match status" value="1"/>
</dbReference>
<dbReference type="PROSITE" id="PS50076">
    <property type="entry name" value="DNAJ_2"/>
    <property type="match status" value="1"/>
</dbReference>
<dbReference type="RefSeq" id="XP_002947854.1">
    <property type="nucleotide sequence ID" value="XM_002947808.1"/>
</dbReference>
<comment type="similarity">
    <text evidence="1">Belongs to the DPH4 family.</text>
</comment>
<proteinExistence type="inferred from homology"/>
<dbReference type="eggNOG" id="KOG0714">
    <property type="taxonomic scope" value="Eukaryota"/>
</dbReference>
<evidence type="ECO:0000256" key="1">
    <source>
        <dbReference type="ARBA" id="ARBA00006169"/>
    </source>
</evidence>
<evidence type="ECO:0000313" key="7">
    <source>
        <dbReference type="EMBL" id="EFJ50842.1"/>
    </source>
</evidence>
<dbReference type="PROSITE" id="PS00636">
    <property type="entry name" value="DNAJ_1"/>
    <property type="match status" value="1"/>
</dbReference>
<dbReference type="CDD" id="cd06257">
    <property type="entry name" value="DnaJ"/>
    <property type="match status" value="1"/>
</dbReference>
<dbReference type="InterPro" id="IPR001623">
    <property type="entry name" value="DnaJ_domain"/>
</dbReference>
<feature type="domain" description="DPH-type MB" evidence="6">
    <location>
        <begin position="95"/>
        <end position="155"/>
    </location>
</feature>
<evidence type="ECO:0000256" key="2">
    <source>
        <dbReference type="ARBA" id="ARBA00022723"/>
    </source>
</evidence>
<protein>
    <submittedName>
        <fullName evidence="7">Molecular chaperone</fullName>
    </submittedName>
</protein>
<keyword evidence="3" id="KW-0862">Zinc</keyword>